<name>A0A8B4RCZ0_STRAG</name>
<organism evidence="1 2">
    <name type="scientific">Streptococcus agalactiae</name>
    <dbReference type="NCBI Taxonomy" id="1311"/>
    <lineage>
        <taxon>Bacteria</taxon>
        <taxon>Bacillati</taxon>
        <taxon>Bacillota</taxon>
        <taxon>Bacilli</taxon>
        <taxon>Lactobacillales</taxon>
        <taxon>Streptococcaceae</taxon>
        <taxon>Streptococcus</taxon>
    </lineage>
</organism>
<sequence>MNVAKTFIGVVFSPVIGSAAALTTGTSLIGLTGSSGFAGVSGVGV</sequence>
<evidence type="ECO:0000313" key="1">
    <source>
        <dbReference type="EMBL" id="SUN14066.1"/>
    </source>
</evidence>
<proteinExistence type="predicted"/>
<evidence type="ECO:0000313" key="2">
    <source>
        <dbReference type="Proteomes" id="UP000254076"/>
    </source>
</evidence>
<comment type="caution">
    <text evidence="1">The sequence shown here is derived from an EMBL/GenBank/DDBJ whole genome shotgun (WGS) entry which is preliminary data.</text>
</comment>
<dbReference type="AlphaFoldDB" id="A0A8B4RCZ0"/>
<reference evidence="1 2" key="1">
    <citation type="submission" date="2018-06" db="EMBL/GenBank/DDBJ databases">
        <authorList>
            <consortium name="Pathogen Informatics"/>
            <person name="Doyle S."/>
        </authorList>
    </citation>
    <scope>NUCLEOTIDE SEQUENCE [LARGE SCALE GENOMIC DNA]</scope>
    <source>
        <strain evidence="1 2">NCTC8185</strain>
    </source>
</reference>
<protein>
    <submittedName>
        <fullName evidence="1">Uncharacterized protein</fullName>
    </submittedName>
</protein>
<accession>A0A8B4RCZ0</accession>
<dbReference type="RefSeq" id="WP_230306788.1">
    <property type="nucleotide sequence ID" value="NZ_UHEQ01000004.1"/>
</dbReference>
<gene>
    <name evidence="1" type="ORF">NCTC8185_01337</name>
</gene>
<dbReference type="EMBL" id="UHEQ01000004">
    <property type="protein sequence ID" value="SUN14066.1"/>
    <property type="molecule type" value="Genomic_DNA"/>
</dbReference>
<dbReference type="Proteomes" id="UP000254076">
    <property type="component" value="Unassembled WGS sequence"/>
</dbReference>